<keyword evidence="5" id="KW-0997">Cell inner membrane</keyword>
<evidence type="ECO:0000256" key="3">
    <source>
        <dbReference type="ARBA" id="ARBA00022448"/>
    </source>
</evidence>
<dbReference type="NCBIfam" id="TIGR01399">
    <property type="entry name" value="hrcV"/>
    <property type="match status" value="1"/>
</dbReference>
<dbReference type="Pfam" id="PF00771">
    <property type="entry name" value="FHIPEP"/>
    <property type="match status" value="1"/>
</dbReference>
<evidence type="ECO:0000256" key="7">
    <source>
        <dbReference type="ARBA" id="ARBA00022989"/>
    </source>
</evidence>
<feature type="transmembrane region" description="Helical" evidence="9">
    <location>
        <begin position="239"/>
        <end position="259"/>
    </location>
</feature>
<dbReference type="PIRSF" id="PIRSF005419">
    <property type="entry name" value="FlhA"/>
    <property type="match status" value="1"/>
</dbReference>
<feature type="transmembrane region" description="Helical" evidence="9">
    <location>
        <begin position="15"/>
        <end position="33"/>
    </location>
</feature>
<dbReference type="InterPro" id="IPR042196">
    <property type="entry name" value="FHIPEP_4"/>
</dbReference>
<dbReference type="InterPro" id="IPR025505">
    <property type="entry name" value="FHIPEP_CS"/>
</dbReference>
<feature type="transmembrane region" description="Helical" evidence="9">
    <location>
        <begin position="271"/>
        <end position="291"/>
    </location>
</feature>
<gene>
    <name evidence="10" type="ORF">Rin_00009770</name>
</gene>
<sequence length="686" mass="76186">MMNKLLYHMRTRPELLILALVMMIVSMLIIPLPTYLVDFLIGLNIVISMLVFMSSFYIDRILSFSTFPAVLLITTLFRLALSISTSRLILNDADAGEIIATFGLFVIGDNLVVGFVIFAIVTIVQFMVITKGAERVAEVAARFSLDAMPGKQMSIDADLRAGVIEAEGAKERRSVLERESQLYGSFDGAMKFIKGDAIAGIIVIFINFIGGISVGVSQQGMSMSNALSTFTMLTIGDGLVAQIPSLLIAISAGFIVTRVSGDGDNMGRTMMGQLFSNPFVLVITAGLAMAIGFLPGFPLFVFVILASLFAGLFFYKHRMKQQQNKTDGSGKAEGAPGEALFNDSHAIDSSLGLIGDLDKISSETVPFIILVPASQLEKLEKEKLSDHLRSQFFIDYGIKLPDLLLRASNTLAENRVMILINEIRADEFVLHFDRLCVVNSTDELMQLGIKTVIDEGRIWVEPQDKAALANLGYQLRSPVDELYQNMAVLLSRHVNEYFGVQETKDMLDKLENKFPDLSKEAMRHATVQRIAEVLQRLLSERISVRNMKLIMESLALWAPREKDVISLVEHIRGALSRYICHKFAVNNELRAVVLSAEVEDKLRKGIRNTSSGSFLNLEPAVSDELMDLFSANLDNLFIAYKDIVLLSSVDTRRFIKKFIETRFRDLEVISFGELSENVSVNVIKTI</sequence>
<dbReference type="InterPro" id="IPR006302">
    <property type="entry name" value="T3SS_HrcV"/>
</dbReference>
<dbReference type="Gene3D" id="1.10.8.540">
    <property type="entry name" value="FHIPEP family, domain 3"/>
    <property type="match status" value="1"/>
</dbReference>
<comment type="caution">
    <text evidence="10">The sequence shown here is derived from an EMBL/GenBank/DDBJ whole genome shotgun (WGS) entry which is preliminary data.</text>
</comment>
<organism evidence="10 11">
    <name type="scientific">Candidatus Regiella insecticola 5.15</name>
    <dbReference type="NCBI Taxonomy" id="1005043"/>
    <lineage>
        <taxon>Bacteria</taxon>
        <taxon>Pseudomonadati</taxon>
        <taxon>Pseudomonadota</taxon>
        <taxon>Gammaproteobacteria</taxon>
        <taxon>Enterobacterales</taxon>
        <taxon>Enterobacteriaceae</taxon>
        <taxon>aphid secondary symbionts</taxon>
        <taxon>Candidatus Regiella</taxon>
    </lineage>
</organism>
<feature type="transmembrane region" description="Helical" evidence="9">
    <location>
        <begin position="297"/>
        <end position="315"/>
    </location>
</feature>
<accession>G2GYW7</accession>
<evidence type="ECO:0000256" key="4">
    <source>
        <dbReference type="ARBA" id="ARBA00022475"/>
    </source>
</evidence>
<keyword evidence="4" id="KW-1003">Cell membrane</keyword>
<reference evidence="10 11" key="1">
    <citation type="journal article" date="2012" name="Genome Res.">
        <title>Genomic basis of endosymbiont-conferred protection against an insect parasitoid.</title>
        <authorList>
            <person name="Hansen A.K."/>
            <person name="Vorburger C."/>
            <person name="Moran N.A."/>
        </authorList>
    </citation>
    <scope>NUCLEOTIDE SEQUENCE [LARGE SCALE GENOMIC DNA]</scope>
    <source>
        <strain evidence="11">R5.15</strain>
    </source>
</reference>
<dbReference type="InterPro" id="IPR001712">
    <property type="entry name" value="T3SS_FHIPEP"/>
</dbReference>
<dbReference type="NCBIfam" id="NF011865">
    <property type="entry name" value="PRK15337.1"/>
    <property type="match status" value="1"/>
</dbReference>
<dbReference type="InterPro" id="IPR042194">
    <property type="entry name" value="FHIPEP_1"/>
</dbReference>
<evidence type="ECO:0000256" key="2">
    <source>
        <dbReference type="ARBA" id="ARBA00008835"/>
    </source>
</evidence>
<evidence type="ECO:0000313" key="11">
    <source>
        <dbReference type="Proteomes" id="UP000004116"/>
    </source>
</evidence>
<dbReference type="PANTHER" id="PTHR30161">
    <property type="entry name" value="FLAGELLAR EXPORT PROTEIN, MEMBRANE FLHA SUBUNIT-RELATED"/>
    <property type="match status" value="1"/>
</dbReference>
<name>G2GYW7_9ENTR</name>
<dbReference type="GO" id="GO:0009306">
    <property type="term" value="P:protein secretion"/>
    <property type="evidence" value="ECO:0007669"/>
    <property type="project" value="InterPro"/>
</dbReference>
<keyword evidence="11" id="KW-1185">Reference proteome</keyword>
<comment type="subcellular location">
    <subcellularLocation>
        <location evidence="1">Cell inner membrane</location>
        <topology evidence="1">Multi-pass membrane protein</topology>
    </subcellularLocation>
</comment>
<dbReference type="EMBL" id="AGCA01000249">
    <property type="protein sequence ID" value="EGY29062.1"/>
    <property type="molecule type" value="Genomic_DNA"/>
</dbReference>
<keyword evidence="7 9" id="KW-1133">Transmembrane helix</keyword>
<protein>
    <submittedName>
        <fullName evidence="10">InvA</fullName>
    </submittedName>
</protein>
<dbReference type="AlphaFoldDB" id="G2GYW7"/>
<feature type="transmembrane region" description="Helical" evidence="9">
    <location>
        <begin position="39"/>
        <end position="58"/>
    </location>
</feature>
<evidence type="ECO:0000256" key="9">
    <source>
        <dbReference type="SAM" id="Phobius"/>
    </source>
</evidence>
<dbReference type="Gene3D" id="3.40.5.40">
    <property type="entry name" value="FHIPEP family, domain 2"/>
    <property type="match status" value="1"/>
</dbReference>
<keyword evidence="3" id="KW-0813">Transport</keyword>
<dbReference type="PANTHER" id="PTHR30161:SF2">
    <property type="entry name" value="INVASION PROTEIN INVA"/>
    <property type="match status" value="1"/>
</dbReference>
<evidence type="ECO:0000256" key="1">
    <source>
        <dbReference type="ARBA" id="ARBA00004429"/>
    </source>
</evidence>
<comment type="similarity">
    <text evidence="2">Belongs to the FHIPEP (flagella/HR/invasion proteins export pore) family.</text>
</comment>
<dbReference type="Gene3D" id="3.40.30.60">
    <property type="entry name" value="FHIPEP family, domain 1"/>
    <property type="match status" value="1"/>
</dbReference>
<dbReference type="PATRIC" id="fig|1005043.3.peg.878"/>
<evidence type="ECO:0000256" key="5">
    <source>
        <dbReference type="ARBA" id="ARBA00022519"/>
    </source>
</evidence>
<keyword evidence="6 9" id="KW-0812">Transmembrane</keyword>
<feature type="transmembrane region" description="Helical" evidence="9">
    <location>
        <begin position="102"/>
        <end position="128"/>
    </location>
</feature>
<evidence type="ECO:0000256" key="8">
    <source>
        <dbReference type="ARBA" id="ARBA00023136"/>
    </source>
</evidence>
<evidence type="ECO:0000256" key="6">
    <source>
        <dbReference type="ARBA" id="ARBA00022692"/>
    </source>
</evidence>
<feature type="transmembrane region" description="Helical" evidence="9">
    <location>
        <begin position="197"/>
        <end position="219"/>
    </location>
</feature>
<proteinExistence type="inferred from homology"/>
<dbReference type="InterPro" id="IPR042193">
    <property type="entry name" value="FHIPEP_3"/>
</dbReference>
<dbReference type="PRINTS" id="PR00949">
    <property type="entry name" value="TYPE3IMAPROT"/>
</dbReference>
<dbReference type="RefSeq" id="WP_006706656.1">
    <property type="nucleotide sequence ID" value="NZ_AGCA01000249.1"/>
</dbReference>
<keyword evidence="8 9" id="KW-0472">Membrane</keyword>
<feature type="transmembrane region" description="Helical" evidence="9">
    <location>
        <begin position="70"/>
        <end position="90"/>
    </location>
</feature>
<dbReference type="PROSITE" id="PS00994">
    <property type="entry name" value="FHIPEP"/>
    <property type="match status" value="1"/>
</dbReference>
<dbReference type="GO" id="GO:0005886">
    <property type="term" value="C:plasma membrane"/>
    <property type="evidence" value="ECO:0007669"/>
    <property type="project" value="UniProtKB-SubCell"/>
</dbReference>
<evidence type="ECO:0000313" key="10">
    <source>
        <dbReference type="EMBL" id="EGY29062.1"/>
    </source>
</evidence>
<dbReference type="Gene3D" id="3.40.50.12790">
    <property type="entry name" value="FHIPEP family, domain 4"/>
    <property type="match status" value="1"/>
</dbReference>
<dbReference type="Proteomes" id="UP000004116">
    <property type="component" value="Unassembled WGS sequence"/>
</dbReference>